<dbReference type="EMBL" id="JAQQKX010000010">
    <property type="protein sequence ID" value="MDC7684175.1"/>
    <property type="molecule type" value="Genomic_DNA"/>
</dbReference>
<feature type="signal peptide" evidence="1">
    <location>
        <begin position="1"/>
        <end position="38"/>
    </location>
</feature>
<evidence type="ECO:0000259" key="3">
    <source>
        <dbReference type="Pfam" id="PF20736"/>
    </source>
</evidence>
<feature type="domain" description="Non-reducing end beta-L-arabinofuranosidase-like GH127 catalytic" evidence="2">
    <location>
        <begin position="54"/>
        <end position="417"/>
    </location>
</feature>
<dbReference type="Pfam" id="PF07944">
    <property type="entry name" value="Beta-AFase-like_GH127_cat"/>
    <property type="match status" value="1"/>
</dbReference>
<dbReference type="PANTHER" id="PTHR31151">
    <property type="entry name" value="PROLINE-TRNA LIGASE (DUF1680)"/>
    <property type="match status" value="1"/>
</dbReference>
<evidence type="ECO:0000313" key="5">
    <source>
        <dbReference type="Proteomes" id="UP001214854"/>
    </source>
</evidence>
<dbReference type="InterPro" id="IPR008928">
    <property type="entry name" value="6-hairpin_glycosidase_sf"/>
</dbReference>
<evidence type="ECO:0000259" key="2">
    <source>
        <dbReference type="Pfam" id="PF07944"/>
    </source>
</evidence>
<name>A0ABT5HVS2_9CAUL</name>
<dbReference type="Proteomes" id="UP001214854">
    <property type="component" value="Unassembled WGS sequence"/>
</dbReference>
<keyword evidence="1" id="KW-0732">Signal</keyword>
<gene>
    <name evidence="4" type="ORF">PQU92_12865</name>
</gene>
<dbReference type="InterPro" id="IPR012878">
    <property type="entry name" value="Beta-AFase-like_GH127_cat"/>
</dbReference>
<keyword evidence="5" id="KW-1185">Reference proteome</keyword>
<dbReference type="RefSeq" id="WP_272748626.1">
    <property type="nucleotide sequence ID" value="NZ_JAQQKX010000010.1"/>
</dbReference>
<dbReference type="SUPFAM" id="SSF48208">
    <property type="entry name" value="Six-hairpin glycosidases"/>
    <property type="match status" value="1"/>
</dbReference>
<dbReference type="Pfam" id="PF20736">
    <property type="entry name" value="Glyco_hydro127M"/>
    <property type="match status" value="1"/>
</dbReference>
<evidence type="ECO:0000313" key="4">
    <source>
        <dbReference type="EMBL" id="MDC7684175.1"/>
    </source>
</evidence>
<protein>
    <submittedName>
        <fullName evidence="4">Glycoside hydrolase family 127 protein</fullName>
    </submittedName>
</protein>
<reference evidence="4 5" key="1">
    <citation type="submission" date="2023-01" db="EMBL/GenBank/DDBJ databases">
        <title>Novel species of the genus Asticcacaulis isolated from rivers.</title>
        <authorList>
            <person name="Lu H."/>
        </authorList>
    </citation>
    <scope>NUCLEOTIDE SEQUENCE [LARGE SCALE GENOMIC DNA]</scope>
    <source>
        <strain evidence="4 5">BYS171W</strain>
    </source>
</reference>
<dbReference type="GO" id="GO:0016787">
    <property type="term" value="F:hydrolase activity"/>
    <property type="evidence" value="ECO:0007669"/>
    <property type="project" value="UniProtKB-KW"/>
</dbReference>
<dbReference type="InterPro" id="IPR006311">
    <property type="entry name" value="TAT_signal"/>
</dbReference>
<proteinExistence type="predicted"/>
<feature type="chain" id="PRO_5047334066" evidence="1">
    <location>
        <begin position="39"/>
        <end position="606"/>
    </location>
</feature>
<keyword evidence="4" id="KW-0378">Hydrolase</keyword>
<accession>A0ABT5HVS2</accession>
<dbReference type="InterPro" id="IPR049046">
    <property type="entry name" value="Beta-AFase-like_GH127_middle"/>
</dbReference>
<feature type="domain" description="Non-reducing end beta-L-arabinofuranosidase-like GH127 middle" evidence="3">
    <location>
        <begin position="430"/>
        <end position="522"/>
    </location>
</feature>
<organism evidence="4 5">
    <name type="scientific">Asticcacaulis aquaticus</name>
    <dbReference type="NCBI Taxonomy" id="2984212"/>
    <lineage>
        <taxon>Bacteria</taxon>
        <taxon>Pseudomonadati</taxon>
        <taxon>Pseudomonadota</taxon>
        <taxon>Alphaproteobacteria</taxon>
        <taxon>Caulobacterales</taxon>
        <taxon>Caulobacteraceae</taxon>
        <taxon>Asticcacaulis</taxon>
    </lineage>
</organism>
<sequence>MPHSRPFGGAATRRCFICGTIGAAAAVTTATLSGPTLAAIAPGREKMREFPYGAVRLTDGPIKDQFDHIHAHYLALDNDRVLKVFREHAGLPAPGRDMGGWYDKTGFVPGLTLGQYISGLARLGAATNDPACHAKVAALVKGFGEVLRATDNPYPGPNAEKMWPAYVMDKYIVGLVDAYRLSGVEEAKTLLPVVVDKCLPFISPVSKDRIGKKEPPYDETYVLSENLFHVADITGDAKYRALAVHYLLNKEWFDPLAAGQDVLPTKHAYSHTIALSSGGQAYLQLGDDKYKKALINAWTYMEPQRFASGGWGPEEQFVEHGKGALAASLQNSTAHFETPCGAFADLKLARYLIRLTGEPVYGDGLERTLYNTMLATRRPDSDGDYPYYSNYGARADKQYYKKKWPCCSGTLVQGVADYVLNVYFHDDEALLVNMFVPSTVSWARPGGEVQLEQVTTYPAGDTTRLRVVRAGNGRFAVKLRIPAWTKGAKLTVNGVSVATTPGQLATISRTWKAGDVIDLSLPQPVRTVAIDPENPNLRAVMRGPVLYAGLNPWEGLESETFALPQALKPVAGQADALTLNSHGRDLVFVPYYRIDTETYHTYFRTA</sequence>
<dbReference type="PANTHER" id="PTHR31151:SF0">
    <property type="entry name" value="PROLINE-TRNA LIGASE (DUF1680)"/>
    <property type="match status" value="1"/>
</dbReference>
<dbReference type="PROSITE" id="PS51318">
    <property type="entry name" value="TAT"/>
    <property type="match status" value="1"/>
</dbReference>
<comment type="caution">
    <text evidence="4">The sequence shown here is derived from an EMBL/GenBank/DDBJ whole genome shotgun (WGS) entry which is preliminary data.</text>
</comment>
<evidence type="ECO:0000256" key="1">
    <source>
        <dbReference type="SAM" id="SignalP"/>
    </source>
</evidence>